<feature type="transmembrane region" description="Helical" evidence="1">
    <location>
        <begin position="99"/>
        <end position="121"/>
    </location>
</feature>
<keyword evidence="1" id="KW-0472">Membrane</keyword>
<keyword evidence="4" id="KW-1185">Reference proteome</keyword>
<organism evidence="3 4">
    <name type="scientific">Sandaracinomonas limnophila</name>
    <dbReference type="NCBI Taxonomy" id="1862386"/>
    <lineage>
        <taxon>Bacteria</taxon>
        <taxon>Pseudomonadati</taxon>
        <taxon>Bacteroidota</taxon>
        <taxon>Cytophagia</taxon>
        <taxon>Cytophagales</taxon>
        <taxon>Flectobacillaceae</taxon>
        <taxon>Sandaracinomonas</taxon>
    </lineage>
</organism>
<evidence type="ECO:0000313" key="3">
    <source>
        <dbReference type="EMBL" id="RVU24093.1"/>
    </source>
</evidence>
<dbReference type="RefSeq" id="WP_127804638.1">
    <property type="nucleotide sequence ID" value="NZ_SACY01000004.1"/>
</dbReference>
<proteinExistence type="predicted"/>
<dbReference type="AlphaFoldDB" id="A0A437PP76"/>
<dbReference type="OrthoDB" id="9805025at2"/>
<sequence>MNSKKAFYLGILGIYIGILLKIMVFKQVDTVHLGHMMFKFGGTQERPANLIPFSTIIPYLLGRNGLLIGALNIGGNILLLVPLGILSPFIFSKINWKKILLIAPLSGLSIELLQVYLHVGIFDIDDVILNGLGVILGYFFFGIYSKSSTSSK</sequence>
<dbReference type="PANTHER" id="PTHR36834:SF1">
    <property type="entry name" value="INTEGRAL MEMBRANE PROTEIN"/>
    <property type="match status" value="1"/>
</dbReference>
<protein>
    <submittedName>
        <fullName evidence="3">VanZ family protein</fullName>
    </submittedName>
</protein>
<comment type="caution">
    <text evidence="3">The sequence shown here is derived from an EMBL/GenBank/DDBJ whole genome shotgun (WGS) entry which is preliminary data.</text>
</comment>
<keyword evidence="1" id="KW-1133">Transmembrane helix</keyword>
<feature type="transmembrane region" description="Helical" evidence="1">
    <location>
        <begin position="6"/>
        <end position="25"/>
    </location>
</feature>
<keyword evidence="1" id="KW-0812">Transmembrane</keyword>
<dbReference type="InterPro" id="IPR006976">
    <property type="entry name" value="VanZ-like"/>
</dbReference>
<feature type="transmembrane region" description="Helical" evidence="1">
    <location>
        <begin position="68"/>
        <end position="92"/>
    </location>
</feature>
<dbReference type="InterPro" id="IPR053150">
    <property type="entry name" value="Teicoplanin_resist-assoc"/>
</dbReference>
<gene>
    <name evidence="3" type="ORF">EOJ36_09190</name>
</gene>
<feature type="domain" description="VanZ-like" evidence="2">
    <location>
        <begin position="14"/>
        <end position="142"/>
    </location>
</feature>
<accession>A0A437PP76</accession>
<evidence type="ECO:0000256" key="1">
    <source>
        <dbReference type="SAM" id="Phobius"/>
    </source>
</evidence>
<feature type="transmembrane region" description="Helical" evidence="1">
    <location>
        <begin position="127"/>
        <end position="144"/>
    </location>
</feature>
<reference evidence="3 4" key="1">
    <citation type="submission" date="2019-01" db="EMBL/GenBank/DDBJ databases">
        <authorList>
            <person name="Chen W.-M."/>
        </authorList>
    </citation>
    <scope>NUCLEOTIDE SEQUENCE [LARGE SCALE GENOMIC DNA]</scope>
    <source>
        <strain evidence="3 4">FSY-15</strain>
    </source>
</reference>
<dbReference type="EMBL" id="SACY01000004">
    <property type="protein sequence ID" value="RVU24093.1"/>
    <property type="molecule type" value="Genomic_DNA"/>
</dbReference>
<dbReference type="Pfam" id="PF04892">
    <property type="entry name" value="VanZ"/>
    <property type="match status" value="1"/>
</dbReference>
<name>A0A437PP76_9BACT</name>
<evidence type="ECO:0000313" key="4">
    <source>
        <dbReference type="Proteomes" id="UP000282832"/>
    </source>
</evidence>
<evidence type="ECO:0000259" key="2">
    <source>
        <dbReference type="Pfam" id="PF04892"/>
    </source>
</evidence>
<dbReference type="Proteomes" id="UP000282832">
    <property type="component" value="Unassembled WGS sequence"/>
</dbReference>
<dbReference type="PANTHER" id="PTHR36834">
    <property type="entry name" value="MEMBRANE PROTEIN-RELATED"/>
    <property type="match status" value="1"/>
</dbReference>